<reference evidence="2" key="1">
    <citation type="submission" date="2014-11" db="EMBL/GenBank/DDBJ databases">
        <authorList>
            <person name="Geib S."/>
        </authorList>
    </citation>
    <scope>NUCLEOTIDE SEQUENCE</scope>
</reference>
<evidence type="ECO:0000313" key="2">
    <source>
        <dbReference type="EMBL" id="JAD01034.1"/>
    </source>
</evidence>
<proteinExistence type="predicted"/>
<dbReference type="AlphaFoldDB" id="A0A0A1WPQ2"/>
<feature type="compositionally biased region" description="Low complexity" evidence="1">
    <location>
        <begin position="523"/>
        <end position="533"/>
    </location>
</feature>
<accession>A0A0A1WPQ2</accession>
<dbReference type="EMBL" id="GBXI01013258">
    <property type="protein sequence ID" value="JAD01034.1"/>
    <property type="molecule type" value="Transcribed_RNA"/>
</dbReference>
<dbReference type="OrthoDB" id="7996681at2759"/>
<evidence type="ECO:0000256" key="1">
    <source>
        <dbReference type="SAM" id="MobiDB-lite"/>
    </source>
</evidence>
<reference evidence="2" key="2">
    <citation type="journal article" date="2015" name="Gigascience">
        <title>Reconstructing a comprehensive transcriptome assembly of a white-pupal translocated strain of the pest fruit fly Bactrocera cucurbitae.</title>
        <authorList>
            <person name="Sim S.B."/>
            <person name="Calla B."/>
            <person name="Hall B."/>
            <person name="DeRego T."/>
            <person name="Geib S.M."/>
        </authorList>
    </citation>
    <scope>NUCLEOTIDE SEQUENCE</scope>
</reference>
<name>A0A0A1WPQ2_ZEUCU</name>
<sequence>MPDPIPTPAIYAHPCSNREVKLEPTSDIRKIKRLNRPIYDVLLKEFYEDGCYTSARYFEYLVTVERDLIEKKHERQYVYEDMDFLLQLIDNVKLAEQVYHLDERHGVYVMRRILYETLGFVEKQNFVWLTKQLYTIIAKYMLYSTTNFSAKEQSTRFVFKYAKFLKQQGKPEQLHKATLILSTAMDVACAETWKPDTSPEIEKFPTLHAALGILLAEIYLIKAKEAGITRKHAMKRAQKAIKAVAQVGIKENKLIAFKAFLVKIDLLMDADRFDWALKELLLLKESVLKAEGREFLESKLDCLRKLGTTLYCLDQPIGAIEIFAQALDICRANDYWQGEGDILVEIGHAQRRLIGGEVRARLAMELAKIHFDHQANHAKFVSTKYMVAALRSELIHSELINLIKSQSFCDFYRLRRWKTLAERFWDEDNQVGYIKQNTLSDISKYSSQNLYRLYNLVLNTRSSVSKIRASEIEKITSEVTTSEESEDLERVVADNLYTQEDSATDQYINKEVMEEEYQGLSIESGEFSNSSSSEDIEKPKTTTRTKYLSIVSQPRRYSDAPVSRRSTIQGIWVVRDSDPIRCLLREE</sequence>
<dbReference type="SUPFAM" id="SSF48452">
    <property type="entry name" value="TPR-like"/>
    <property type="match status" value="1"/>
</dbReference>
<organism evidence="2">
    <name type="scientific">Zeugodacus cucurbitae</name>
    <name type="common">Melon fruit fly</name>
    <name type="synonym">Bactrocera cucurbitae</name>
    <dbReference type="NCBI Taxonomy" id="28588"/>
    <lineage>
        <taxon>Eukaryota</taxon>
        <taxon>Metazoa</taxon>
        <taxon>Ecdysozoa</taxon>
        <taxon>Arthropoda</taxon>
        <taxon>Hexapoda</taxon>
        <taxon>Insecta</taxon>
        <taxon>Pterygota</taxon>
        <taxon>Neoptera</taxon>
        <taxon>Endopterygota</taxon>
        <taxon>Diptera</taxon>
        <taxon>Brachycera</taxon>
        <taxon>Muscomorpha</taxon>
        <taxon>Tephritoidea</taxon>
        <taxon>Tephritidae</taxon>
        <taxon>Zeugodacus</taxon>
        <taxon>Zeugodacus</taxon>
    </lineage>
</organism>
<protein>
    <submittedName>
        <fullName evidence="2">Mucin-16</fullName>
    </submittedName>
</protein>
<dbReference type="GeneID" id="105216456"/>
<dbReference type="InterPro" id="IPR011990">
    <property type="entry name" value="TPR-like_helical_dom_sf"/>
</dbReference>
<gene>
    <name evidence="2" type="primary">MUC16_0</name>
    <name evidence="2" type="ORF">g.1899</name>
</gene>
<feature type="region of interest" description="Disordered" evidence="1">
    <location>
        <begin position="523"/>
        <end position="542"/>
    </location>
</feature>